<keyword evidence="6 9" id="KW-1133">Transmembrane helix</keyword>
<comment type="subcellular location">
    <subcellularLocation>
        <location evidence="1">Cell membrane</location>
        <topology evidence="1">Multi-pass membrane protein</topology>
    </subcellularLocation>
</comment>
<evidence type="ECO:0000256" key="7">
    <source>
        <dbReference type="ARBA" id="ARBA00023136"/>
    </source>
</evidence>
<evidence type="ECO:0000313" key="10">
    <source>
        <dbReference type="EMBL" id="MCH6468393.1"/>
    </source>
</evidence>
<keyword evidence="11" id="KW-1185">Reference proteome</keyword>
<evidence type="ECO:0000256" key="2">
    <source>
        <dbReference type="ARBA" id="ARBA00022475"/>
    </source>
</evidence>
<proteinExistence type="predicted"/>
<evidence type="ECO:0000256" key="9">
    <source>
        <dbReference type="SAM" id="Phobius"/>
    </source>
</evidence>
<feature type="transmembrane region" description="Helical" evidence="9">
    <location>
        <begin position="58"/>
        <end position="77"/>
    </location>
</feature>
<evidence type="ECO:0000256" key="5">
    <source>
        <dbReference type="ARBA" id="ARBA00022984"/>
    </source>
</evidence>
<organism evidence="10 11">
    <name type="scientific">Sinomonas terrae</name>
    <dbReference type="NCBI Taxonomy" id="2908838"/>
    <lineage>
        <taxon>Bacteria</taxon>
        <taxon>Bacillati</taxon>
        <taxon>Actinomycetota</taxon>
        <taxon>Actinomycetes</taxon>
        <taxon>Micrococcales</taxon>
        <taxon>Micrococcaceae</taxon>
        <taxon>Sinomonas</taxon>
    </lineage>
</organism>
<feature type="transmembrane region" description="Helical" evidence="9">
    <location>
        <begin position="344"/>
        <end position="364"/>
    </location>
</feature>
<evidence type="ECO:0000256" key="3">
    <source>
        <dbReference type="ARBA" id="ARBA00022692"/>
    </source>
</evidence>
<gene>
    <name evidence="10" type="primary">murJ</name>
    <name evidence="10" type="ORF">L0M17_00075</name>
</gene>
<reference evidence="10 11" key="1">
    <citation type="submission" date="2022-03" db="EMBL/GenBank/DDBJ databases">
        <title>Sinomonas sp. isolated from a soil.</title>
        <authorList>
            <person name="Han J."/>
            <person name="Kim D.-U."/>
        </authorList>
    </citation>
    <scope>NUCLEOTIDE SEQUENCE [LARGE SCALE GENOMIC DNA]</scope>
    <source>
        <strain evidence="10 11">5-5</strain>
    </source>
</reference>
<feature type="transmembrane region" description="Helical" evidence="9">
    <location>
        <begin position="509"/>
        <end position="534"/>
    </location>
</feature>
<dbReference type="Proteomes" id="UP001202922">
    <property type="component" value="Unassembled WGS sequence"/>
</dbReference>
<dbReference type="PANTHER" id="PTHR47019">
    <property type="entry name" value="LIPID II FLIPPASE MURJ"/>
    <property type="match status" value="1"/>
</dbReference>
<keyword evidence="7 9" id="KW-0472">Membrane</keyword>
<evidence type="ECO:0000256" key="1">
    <source>
        <dbReference type="ARBA" id="ARBA00004651"/>
    </source>
</evidence>
<feature type="transmembrane region" description="Helical" evidence="9">
    <location>
        <begin position="417"/>
        <end position="435"/>
    </location>
</feature>
<sequence length="727" mass="77154">MTAATAGRSEARSSAVMAVGTLLSRVLGFLRQLLLVYALGLGSTVTDTFVNANNLPNLIFLLVAGGVFNTVLVPQILKASRAPDRGADYISRLLTLGVVVTFVLTGLVTIGAPIVMRLTTSDYSPQQLALATVFAYWCLPQIFFYGLYALLTQVLNAHGAFGPAMWAPLVNNIVAIAGLGMFIWIFGTNAANPHTIEAWGTPQTLLVAGASTVGVVIQTAMLFIPVARLGLGLRPRFGWRGVGLGAAAKIGIWTLATTAVGQLTFLYLMKIASQPGAVREQLREAGNPSWQFIPGNTVLEMASQLYLLPHSIIALSLATVLFNRMTAASQAGDRRGVRIALSQGLRTMAVATVFSALALFALAAPLGRFFSGGSATDGVMLAQTLSILALSTPFLSANFMMSRVFYSYEDAKTPFKVQVWLGILNVVGATVIQFLPARYIIFAIATLYTVGNILSVVLSGAYLRRKLGNLDGVTVARSYIRMGYAALGAAVAGGLAVWLLGGLSSRGFIWSSSFAALLSIIVIGVAMLLVYLALLRIFGVTELRDLLRPIMGRLTRRGGPAPSSAQTAHDAGAPAGYEGAAGYEAAAYDDAAHGYEGGGYDGAPHGYEAGAYEGNAYEAGAHQGRAHGYDSGDYNAADYDTADYETSNHGAHAYSYAEEPSNSRQPAYALRESAMTLSDDTGIIPRISGQFDPSMYRARPGSSRQEPLPGRRTYQGPPGRNPHFRDV</sequence>
<comment type="caution">
    <text evidence="10">The sequence shown here is derived from an EMBL/GenBank/DDBJ whole genome shotgun (WGS) entry which is preliminary data.</text>
</comment>
<feature type="transmembrane region" description="Helical" evidence="9">
    <location>
        <begin position="484"/>
        <end position="503"/>
    </location>
</feature>
<feature type="transmembrane region" description="Helical" evidence="9">
    <location>
        <begin position="128"/>
        <end position="151"/>
    </location>
</feature>
<dbReference type="NCBIfam" id="TIGR01695">
    <property type="entry name" value="murJ_mviN"/>
    <property type="match status" value="1"/>
</dbReference>
<dbReference type="PRINTS" id="PR01806">
    <property type="entry name" value="VIRFACTRMVIN"/>
</dbReference>
<feature type="transmembrane region" description="Helical" evidence="9">
    <location>
        <begin position="206"/>
        <end position="229"/>
    </location>
</feature>
<evidence type="ECO:0000313" key="11">
    <source>
        <dbReference type="Proteomes" id="UP001202922"/>
    </source>
</evidence>
<protein>
    <submittedName>
        <fullName evidence="10">Murein biosynthesis integral membrane protein MurJ</fullName>
    </submittedName>
</protein>
<accession>A0ABS9TVD3</accession>
<keyword evidence="3 9" id="KW-0812">Transmembrane</keyword>
<feature type="transmembrane region" description="Helical" evidence="9">
    <location>
        <begin position="384"/>
        <end position="405"/>
    </location>
</feature>
<dbReference type="InterPro" id="IPR004268">
    <property type="entry name" value="MurJ"/>
</dbReference>
<keyword evidence="2" id="KW-1003">Cell membrane</keyword>
<name>A0ABS9TVD3_9MICC</name>
<evidence type="ECO:0000256" key="4">
    <source>
        <dbReference type="ARBA" id="ARBA00022960"/>
    </source>
</evidence>
<dbReference type="Pfam" id="PF03023">
    <property type="entry name" value="MurJ"/>
    <property type="match status" value="1"/>
</dbReference>
<dbReference type="RefSeq" id="WP_241050056.1">
    <property type="nucleotide sequence ID" value="NZ_JAKZBV010000001.1"/>
</dbReference>
<keyword evidence="4" id="KW-0133">Cell shape</keyword>
<dbReference type="EMBL" id="JAKZBV010000001">
    <property type="protein sequence ID" value="MCH6468393.1"/>
    <property type="molecule type" value="Genomic_DNA"/>
</dbReference>
<feature type="transmembrane region" description="Helical" evidence="9">
    <location>
        <begin position="441"/>
        <end position="463"/>
    </location>
</feature>
<feature type="transmembrane region" description="Helical" evidence="9">
    <location>
        <begin position="305"/>
        <end position="323"/>
    </location>
</feature>
<dbReference type="InterPro" id="IPR051050">
    <property type="entry name" value="Lipid_II_flippase_MurJ/MviN"/>
</dbReference>
<dbReference type="CDD" id="cd13123">
    <property type="entry name" value="MATE_MurJ_like"/>
    <property type="match status" value="1"/>
</dbReference>
<keyword evidence="5" id="KW-0573">Peptidoglycan synthesis</keyword>
<feature type="transmembrane region" description="Helical" evidence="9">
    <location>
        <begin position="163"/>
        <end position="186"/>
    </location>
</feature>
<feature type="region of interest" description="Disordered" evidence="8">
    <location>
        <begin position="680"/>
        <end position="727"/>
    </location>
</feature>
<feature type="transmembrane region" description="Helical" evidence="9">
    <location>
        <begin position="89"/>
        <end position="116"/>
    </location>
</feature>
<evidence type="ECO:0000256" key="6">
    <source>
        <dbReference type="ARBA" id="ARBA00022989"/>
    </source>
</evidence>
<feature type="transmembrane region" description="Helical" evidence="9">
    <location>
        <begin position="15"/>
        <end position="38"/>
    </location>
</feature>
<dbReference type="PANTHER" id="PTHR47019:SF1">
    <property type="entry name" value="LIPID II FLIPPASE MURJ"/>
    <property type="match status" value="1"/>
</dbReference>
<evidence type="ECO:0000256" key="8">
    <source>
        <dbReference type="SAM" id="MobiDB-lite"/>
    </source>
</evidence>